<dbReference type="EMBL" id="CP045490">
    <property type="protein sequence ID" value="QFU84651.1"/>
    <property type="molecule type" value="Genomic_DNA"/>
</dbReference>
<dbReference type="RefSeq" id="WP_152944211.1">
    <property type="nucleotide sequence ID" value="NZ_CP045490.1"/>
</dbReference>
<dbReference type="PANTHER" id="PTHR11803:SF39">
    <property type="entry name" value="2-IMINOBUTANOATE_2-IMINOPROPANOATE DEAMINASE"/>
    <property type="match status" value="1"/>
</dbReference>
<dbReference type="GO" id="GO:0019239">
    <property type="term" value="F:deaminase activity"/>
    <property type="evidence" value="ECO:0007669"/>
    <property type="project" value="TreeGrafter"/>
</dbReference>
<dbReference type="Pfam" id="PF01042">
    <property type="entry name" value="Ribonuc_L-PSP"/>
    <property type="match status" value="1"/>
</dbReference>
<name>A0A5P9P918_9EURY</name>
<evidence type="ECO:0000313" key="3">
    <source>
        <dbReference type="Proteomes" id="UP000326170"/>
    </source>
</evidence>
<feature type="compositionally biased region" description="Polar residues" evidence="1">
    <location>
        <begin position="1"/>
        <end position="16"/>
    </location>
</feature>
<dbReference type="InterPro" id="IPR035959">
    <property type="entry name" value="RutC-like_sf"/>
</dbReference>
<dbReference type="PANTHER" id="PTHR11803">
    <property type="entry name" value="2-IMINOBUTANOATE/2-IMINOPROPANOATE DEAMINASE RIDA"/>
    <property type="match status" value="1"/>
</dbReference>
<keyword evidence="3" id="KW-1185">Reference proteome</keyword>
<reference evidence="2 3" key="1">
    <citation type="journal article" date="2007" name="Int. J. Syst. Evol. Microbiol.">
        <title>Natronorubrum sulfidifaciens sp. nov., an extremely haloalkaliphilic archaeon isolated from Aiding salt lake in Xin-Jiang, China.</title>
        <authorList>
            <person name="Cui H.L."/>
            <person name="Tohty D."/>
            <person name="Liu H.C."/>
            <person name="Liu S.J."/>
            <person name="Oren A."/>
            <person name="Zhou P.J."/>
        </authorList>
    </citation>
    <scope>NUCLEOTIDE SEQUENCE [LARGE SCALE GENOMIC DNA]</scope>
    <source>
        <strain evidence="2 3">7-3</strain>
        <plasmid evidence="2">unnamed2</plasmid>
    </source>
</reference>
<dbReference type="InterPro" id="IPR006175">
    <property type="entry name" value="YjgF/YER057c/UK114"/>
</dbReference>
<dbReference type="AlphaFoldDB" id="A0A5P9P918"/>
<dbReference type="OrthoDB" id="371655at2157"/>
<dbReference type="CDD" id="cd00448">
    <property type="entry name" value="YjgF_YER057c_UK114_family"/>
    <property type="match status" value="1"/>
</dbReference>
<dbReference type="KEGG" id="nas:GCU68_19165"/>
<dbReference type="Proteomes" id="UP000326170">
    <property type="component" value="Plasmid unnamed2"/>
</dbReference>
<organism evidence="2 3">
    <name type="scientific">Natronorubrum aibiense</name>
    <dbReference type="NCBI Taxonomy" id="348826"/>
    <lineage>
        <taxon>Archaea</taxon>
        <taxon>Methanobacteriati</taxon>
        <taxon>Methanobacteriota</taxon>
        <taxon>Stenosarchaea group</taxon>
        <taxon>Halobacteria</taxon>
        <taxon>Halobacteriales</taxon>
        <taxon>Natrialbaceae</taxon>
        <taxon>Natronorubrum</taxon>
    </lineage>
</organism>
<dbReference type="SUPFAM" id="SSF55298">
    <property type="entry name" value="YjgF-like"/>
    <property type="match status" value="1"/>
</dbReference>
<evidence type="ECO:0000256" key="1">
    <source>
        <dbReference type="SAM" id="MobiDB-lite"/>
    </source>
</evidence>
<sequence length="140" mass="15493">MRQSNIERNQLTSRASATGRKQRDGPDYVGGYGQKTGSSDLLFLEGHLPTVDGTVDDRQSAPEQLERCLENLRETLEGYDRTLDDVLKVTVYLTDLQQYEAINDVYRDAFDEQVPARSVVGVSELLGGADVQLDAVVAVE</sequence>
<proteinExistence type="predicted"/>
<protein>
    <submittedName>
        <fullName evidence="2">RidA family protein</fullName>
    </submittedName>
</protein>
<dbReference type="Gene3D" id="3.30.1330.40">
    <property type="entry name" value="RutC-like"/>
    <property type="match status" value="1"/>
</dbReference>
<dbReference type="GeneID" id="42303180"/>
<dbReference type="GO" id="GO:0005829">
    <property type="term" value="C:cytosol"/>
    <property type="evidence" value="ECO:0007669"/>
    <property type="project" value="TreeGrafter"/>
</dbReference>
<feature type="region of interest" description="Disordered" evidence="1">
    <location>
        <begin position="1"/>
        <end position="34"/>
    </location>
</feature>
<evidence type="ECO:0000313" key="2">
    <source>
        <dbReference type="EMBL" id="QFU84651.1"/>
    </source>
</evidence>
<keyword evidence="2" id="KW-0614">Plasmid</keyword>
<geneLocation type="plasmid" evidence="2 3">
    <name>unnamed2</name>
</geneLocation>
<accession>A0A5P9P918</accession>
<gene>
    <name evidence="2" type="ORF">GCU68_19165</name>
</gene>